<dbReference type="InterPro" id="IPR036271">
    <property type="entry name" value="Tet_transcr_reg_TetR-rel_C_sf"/>
</dbReference>
<dbReference type="PRINTS" id="PR00455">
    <property type="entry name" value="HTHTETR"/>
</dbReference>
<protein>
    <recommendedName>
        <fullName evidence="3">HTH tetR-type domain-containing protein</fullName>
    </recommendedName>
</protein>
<keyword evidence="2" id="KW-1133">Transmembrane helix</keyword>
<feature type="transmembrane region" description="Helical" evidence="2">
    <location>
        <begin position="155"/>
        <end position="174"/>
    </location>
</feature>
<feature type="domain" description="HTH tetR-type" evidence="3">
    <location>
        <begin position="6"/>
        <end position="66"/>
    </location>
</feature>
<dbReference type="PANTHER" id="PTHR43479">
    <property type="entry name" value="ACREF/ENVCD OPERON REPRESSOR-RELATED"/>
    <property type="match status" value="1"/>
</dbReference>
<gene>
    <name evidence="4" type="ORF">S03H2_32725</name>
</gene>
<dbReference type="Gene3D" id="1.10.10.60">
    <property type="entry name" value="Homeodomain-like"/>
    <property type="match status" value="1"/>
</dbReference>
<dbReference type="SUPFAM" id="SSF48498">
    <property type="entry name" value="Tetracyclin repressor-like, C-terminal domain"/>
    <property type="match status" value="1"/>
</dbReference>
<dbReference type="SUPFAM" id="SSF46689">
    <property type="entry name" value="Homeodomain-like"/>
    <property type="match status" value="1"/>
</dbReference>
<proteinExistence type="predicted"/>
<keyword evidence="2" id="KW-0812">Transmembrane</keyword>
<dbReference type="InterPro" id="IPR023772">
    <property type="entry name" value="DNA-bd_HTH_TetR-type_CS"/>
</dbReference>
<feature type="non-terminal residue" evidence="4">
    <location>
        <position position="190"/>
    </location>
</feature>
<keyword evidence="2" id="KW-0472">Membrane</keyword>
<dbReference type="Pfam" id="PF00440">
    <property type="entry name" value="TetR_N"/>
    <property type="match status" value="1"/>
</dbReference>
<accession>X1GLN7</accession>
<dbReference type="PANTHER" id="PTHR43479:SF11">
    <property type="entry name" value="ACREF_ENVCD OPERON REPRESSOR-RELATED"/>
    <property type="match status" value="1"/>
</dbReference>
<name>X1GLN7_9ZZZZ</name>
<evidence type="ECO:0000313" key="4">
    <source>
        <dbReference type="EMBL" id="GAH58087.1"/>
    </source>
</evidence>
<sequence length="190" mass="22192">MRTKNKHTKEKIIENALRIFAQEGFFKTTVDDIAQAAGLAKGTLYLYFKDKASLYISVIEEHFKMGIDYLHEVEKESMPSTKKLKKIADEWIDTMIQLKSSFFMFSMENINLSSKIMKAVKPTMNARLKEMIDIFARIIEQGIAKKEFRKIEPRLAALHYLNTIHTGFFINFIVPEKQVNKNELLKLFFD</sequence>
<dbReference type="EMBL" id="BARU01019890">
    <property type="protein sequence ID" value="GAH58087.1"/>
    <property type="molecule type" value="Genomic_DNA"/>
</dbReference>
<dbReference type="InterPro" id="IPR009057">
    <property type="entry name" value="Homeodomain-like_sf"/>
</dbReference>
<evidence type="ECO:0000256" key="1">
    <source>
        <dbReference type="ARBA" id="ARBA00023125"/>
    </source>
</evidence>
<organism evidence="4">
    <name type="scientific">marine sediment metagenome</name>
    <dbReference type="NCBI Taxonomy" id="412755"/>
    <lineage>
        <taxon>unclassified sequences</taxon>
        <taxon>metagenomes</taxon>
        <taxon>ecological metagenomes</taxon>
    </lineage>
</organism>
<dbReference type="Gene3D" id="1.10.357.10">
    <property type="entry name" value="Tetracycline Repressor, domain 2"/>
    <property type="match status" value="1"/>
</dbReference>
<reference evidence="4" key="1">
    <citation type="journal article" date="2014" name="Front. Microbiol.">
        <title>High frequency of phylogenetically diverse reductive dehalogenase-homologous genes in deep subseafloor sedimentary metagenomes.</title>
        <authorList>
            <person name="Kawai M."/>
            <person name="Futagami T."/>
            <person name="Toyoda A."/>
            <person name="Takaki Y."/>
            <person name="Nishi S."/>
            <person name="Hori S."/>
            <person name="Arai W."/>
            <person name="Tsubouchi T."/>
            <person name="Morono Y."/>
            <person name="Uchiyama I."/>
            <person name="Ito T."/>
            <person name="Fujiyama A."/>
            <person name="Inagaki F."/>
            <person name="Takami H."/>
        </authorList>
    </citation>
    <scope>NUCLEOTIDE SEQUENCE</scope>
    <source>
        <strain evidence="4">Expedition CK06-06</strain>
    </source>
</reference>
<evidence type="ECO:0000256" key="2">
    <source>
        <dbReference type="SAM" id="Phobius"/>
    </source>
</evidence>
<dbReference type="AlphaFoldDB" id="X1GLN7"/>
<evidence type="ECO:0000259" key="3">
    <source>
        <dbReference type="PROSITE" id="PS50977"/>
    </source>
</evidence>
<dbReference type="InterPro" id="IPR001647">
    <property type="entry name" value="HTH_TetR"/>
</dbReference>
<dbReference type="GO" id="GO:0003677">
    <property type="term" value="F:DNA binding"/>
    <property type="evidence" value="ECO:0007669"/>
    <property type="project" value="UniProtKB-KW"/>
</dbReference>
<dbReference type="InterPro" id="IPR050624">
    <property type="entry name" value="HTH-type_Tx_Regulator"/>
</dbReference>
<comment type="caution">
    <text evidence="4">The sequence shown here is derived from an EMBL/GenBank/DDBJ whole genome shotgun (WGS) entry which is preliminary data.</text>
</comment>
<dbReference type="PROSITE" id="PS01081">
    <property type="entry name" value="HTH_TETR_1"/>
    <property type="match status" value="1"/>
</dbReference>
<keyword evidence="1" id="KW-0238">DNA-binding</keyword>
<dbReference type="PROSITE" id="PS50977">
    <property type="entry name" value="HTH_TETR_2"/>
    <property type="match status" value="1"/>
</dbReference>